<keyword evidence="11" id="KW-0325">Glycoprotein</keyword>
<organism evidence="18 19">
    <name type="scientific">Folsomia candida</name>
    <name type="common">Springtail</name>
    <dbReference type="NCBI Taxonomy" id="158441"/>
    <lineage>
        <taxon>Eukaryota</taxon>
        <taxon>Metazoa</taxon>
        <taxon>Ecdysozoa</taxon>
        <taxon>Arthropoda</taxon>
        <taxon>Hexapoda</taxon>
        <taxon>Collembola</taxon>
        <taxon>Entomobryomorpha</taxon>
        <taxon>Isotomoidea</taxon>
        <taxon>Isotomidae</taxon>
        <taxon>Proisotominae</taxon>
        <taxon>Folsomia</taxon>
    </lineage>
</organism>
<evidence type="ECO:0000313" key="19">
    <source>
        <dbReference type="Proteomes" id="UP000198287"/>
    </source>
</evidence>
<dbReference type="PANTHER" id="PTHR11616">
    <property type="entry name" value="SODIUM/CHLORIDE DEPENDENT TRANSPORTER"/>
    <property type="match status" value="1"/>
</dbReference>
<evidence type="ECO:0000256" key="7">
    <source>
        <dbReference type="ARBA" id="ARBA00022989"/>
    </source>
</evidence>
<keyword evidence="7 17" id="KW-1133">Transmembrane helix</keyword>
<feature type="transmembrane region" description="Helical" evidence="17">
    <location>
        <begin position="417"/>
        <end position="438"/>
    </location>
</feature>
<keyword evidence="12" id="KW-0739">Sodium transport</keyword>
<keyword evidence="19" id="KW-1185">Reference proteome</keyword>
<reference evidence="18 19" key="1">
    <citation type="submission" date="2015-12" db="EMBL/GenBank/DDBJ databases">
        <title>The genome of Folsomia candida.</title>
        <authorList>
            <person name="Faddeeva A."/>
            <person name="Derks M.F."/>
            <person name="Anvar Y."/>
            <person name="Smit S."/>
            <person name="Van Straalen N."/>
            <person name="Roelofs D."/>
        </authorList>
    </citation>
    <scope>NUCLEOTIDE SEQUENCE [LARGE SCALE GENOMIC DNA]</scope>
    <source>
        <strain evidence="18 19">VU population</strain>
        <tissue evidence="18">Whole body</tissue>
    </source>
</reference>
<feature type="binding site" evidence="15">
    <location>
        <position position="107"/>
    </location>
    <ligand>
        <name>Na(+)</name>
        <dbReference type="ChEBI" id="CHEBI:29101"/>
        <label>1</label>
    </ligand>
</feature>
<evidence type="ECO:0000256" key="17">
    <source>
        <dbReference type="SAM" id="Phobius"/>
    </source>
</evidence>
<dbReference type="PRINTS" id="PR00176">
    <property type="entry name" value="NANEUSMPORT"/>
</dbReference>
<gene>
    <name evidence="18" type="ORF">Fcan01_04552</name>
</gene>
<dbReference type="OrthoDB" id="6581954at2759"/>
<comment type="similarity">
    <text evidence="2">Belongs to the sodium:neurotransmitter symporter (SNF) (TC 2.A.22) family.</text>
</comment>
<protein>
    <recommendedName>
        <fullName evidence="14">Sodium-dependent nutrient amino acid transporter 1</fullName>
    </recommendedName>
</protein>
<sequence>MDPNSTTEDVTLAEEKPSTSFNKMEDEKKADPENGIENKGFEDEAPPEYIPPTPPTTQLSPVGESSGPTEKSPGKVESNEETTDRMTWDNQWEFLFSCISMSVGLGNVWRFPVTAYENGGGAFLIPYFIVLIFIGRPIYFLELCLGQFTSYSQVQVWKCVPFFKGVGFGTMVAALCVLTYYCSILALAVYYFIMSFQKNLPWAHCNENWAGEGNCNGSVLLLNGSIPEMYFQVEVLKEYDNIDDGIGPPDWKLTLCLVASWLLIYFTIMKGVKSSGKVAYFTAIFPYVVLFILLIRGVTLPGAWNGIKYFIEPKWEKLYEPGVWYAAVTQCFFSLNTGFGSIIMFSSYNPFHHNIYRDSLVVSFMDTFTSLLAGFTIFAILGNLAHELGDVDVETVVKSGSGLAFIVYPDALAKMDWVPQLFAVLFFGMLFTLGVGSASADAGAIASIFCDRYPVLKRWMVSGVICLFGCAVGLIYVTPGGQWMLDLVDFYGGGFVIYTMCTLEMVGVAWCYGLYKFINDMEFMLGIKLGWYWKICWGALIPIFLVILLVYSLYTDGSLQYNDMDYPVSATVCGWIIAVTALICFPVGGLHAMYKSSNITWMEKLKGTFLPKYDWGPRNLKKREEWKEFISQADQRTFFERLRDKSGL</sequence>
<feature type="binding site" evidence="15">
    <location>
        <position position="103"/>
    </location>
    <ligand>
        <name>Na(+)</name>
        <dbReference type="ChEBI" id="CHEBI:29101"/>
        <label>1</label>
    </ligand>
</feature>
<dbReference type="GO" id="GO:0005283">
    <property type="term" value="F:amino acid:sodium symporter activity"/>
    <property type="evidence" value="ECO:0007669"/>
    <property type="project" value="TreeGrafter"/>
</dbReference>
<evidence type="ECO:0000256" key="1">
    <source>
        <dbReference type="ARBA" id="ARBA00004141"/>
    </source>
</evidence>
<dbReference type="InterPro" id="IPR037272">
    <property type="entry name" value="SNS_sf"/>
</dbReference>
<dbReference type="Pfam" id="PF00209">
    <property type="entry name" value="SNF"/>
    <property type="match status" value="1"/>
</dbReference>
<evidence type="ECO:0000256" key="3">
    <source>
        <dbReference type="ARBA" id="ARBA00022448"/>
    </source>
</evidence>
<keyword evidence="8 15" id="KW-0915">Sodium</keyword>
<feature type="transmembrane region" description="Helical" evidence="17">
    <location>
        <begin position="280"/>
        <end position="304"/>
    </location>
</feature>
<evidence type="ECO:0000256" key="14">
    <source>
        <dbReference type="ARBA" id="ARBA00040215"/>
    </source>
</evidence>
<dbReference type="AlphaFoldDB" id="A0A226EV73"/>
<dbReference type="Proteomes" id="UP000198287">
    <property type="component" value="Unassembled WGS sequence"/>
</dbReference>
<comment type="function">
    <text evidence="13">Unusual broad substrate spectrum amino acid:sodium cotransporter that promotes absorption of the D isomers of essential amino acids. Neutral amino acids are the preferred substrates, especially methionine and phenylalanine.</text>
</comment>
<feature type="transmembrane region" description="Helical" evidence="17">
    <location>
        <begin position="324"/>
        <end position="348"/>
    </location>
</feature>
<feature type="transmembrane region" description="Helical" evidence="17">
    <location>
        <begin position="360"/>
        <end position="381"/>
    </location>
</feature>
<feature type="transmembrane region" description="Helical" evidence="17">
    <location>
        <begin position="124"/>
        <end position="145"/>
    </location>
</feature>
<dbReference type="InterPro" id="IPR000175">
    <property type="entry name" value="Na/ntran_symport"/>
</dbReference>
<keyword evidence="9" id="KW-0406">Ion transport</keyword>
<dbReference type="EMBL" id="LNIX01000002">
    <property type="protein sequence ID" value="OXA60984.1"/>
    <property type="molecule type" value="Genomic_DNA"/>
</dbReference>
<evidence type="ECO:0000256" key="16">
    <source>
        <dbReference type="SAM" id="MobiDB-lite"/>
    </source>
</evidence>
<feature type="binding site" evidence="15">
    <location>
        <position position="334"/>
    </location>
    <ligand>
        <name>Na(+)</name>
        <dbReference type="ChEBI" id="CHEBI:29101"/>
        <label>1</label>
    </ligand>
</feature>
<feature type="transmembrane region" description="Helical" evidence="17">
    <location>
        <begin position="535"/>
        <end position="554"/>
    </location>
</feature>
<evidence type="ECO:0000313" key="18">
    <source>
        <dbReference type="EMBL" id="OXA60984.1"/>
    </source>
</evidence>
<dbReference type="CDD" id="cd10324">
    <property type="entry name" value="SLC6sbd"/>
    <property type="match status" value="1"/>
</dbReference>
<dbReference type="OMA" id="LEIRVWY"/>
<dbReference type="PANTHER" id="PTHR11616:SF321">
    <property type="entry name" value="SODIUM-DEPENDENT NUTRIENT AMINO ACID TRANSPORTER 1-RELATED"/>
    <property type="match status" value="1"/>
</dbReference>
<feature type="binding site" evidence="15">
    <location>
        <position position="433"/>
    </location>
    <ligand>
        <name>Na(+)</name>
        <dbReference type="ChEBI" id="CHEBI:29101"/>
        <label>1</label>
    </ligand>
</feature>
<dbReference type="PROSITE" id="PS50267">
    <property type="entry name" value="NA_NEUROTRAN_SYMP_3"/>
    <property type="match status" value="1"/>
</dbReference>
<accession>A0A226EV73</accession>
<keyword evidence="3" id="KW-0813">Transport</keyword>
<evidence type="ECO:0000256" key="6">
    <source>
        <dbReference type="ARBA" id="ARBA00022970"/>
    </source>
</evidence>
<dbReference type="GO" id="GO:0089718">
    <property type="term" value="P:amino acid import across plasma membrane"/>
    <property type="evidence" value="ECO:0007669"/>
    <property type="project" value="TreeGrafter"/>
</dbReference>
<feature type="transmembrane region" description="Helical" evidence="17">
    <location>
        <begin position="490"/>
        <end position="515"/>
    </location>
</feature>
<feature type="region of interest" description="Disordered" evidence="16">
    <location>
        <begin position="1"/>
        <end position="84"/>
    </location>
</feature>
<evidence type="ECO:0000256" key="10">
    <source>
        <dbReference type="ARBA" id="ARBA00023136"/>
    </source>
</evidence>
<keyword evidence="4 17" id="KW-0812">Transmembrane</keyword>
<evidence type="ECO:0000256" key="15">
    <source>
        <dbReference type="PIRSR" id="PIRSR600175-1"/>
    </source>
</evidence>
<evidence type="ECO:0000256" key="4">
    <source>
        <dbReference type="ARBA" id="ARBA00022692"/>
    </source>
</evidence>
<dbReference type="GO" id="GO:0046872">
    <property type="term" value="F:metal ion binding"/>
    <property type="evidence" value="ECO:0007669"/>
    <property type="project" value="UniProtKB-KW"/>
</dbReference>
<feature type="transmembrane region" description="Helical" evidence="17">
    <location>
        <begin position="574"/>
        <end position="594"/>
    </location>
</feature>
<feature type="compositionally biased region" description="Basic and acidic residues" evidence="16">
    <location>
        <begin position="13"/>
        <end position="32"/>
    </location>
</feature>
<evidence type="ECO:0000256" key="12">
    <source>
        <dbReference type="ARBA" id="ARBA00023201"/>
    </source>
</evidence>
<keyword evidence="10 17" id="KW-0472">Membrane</keyword>
<evidence type="ECO:0000256" key="8">
    <source>
        <dbReference type="ARBA" id="ARBA00023053"/>
    </source>
</evidence>
<dbReference type="GO" id="GO:0015179">
    <property type="term" value="F:L-amino acid transmembrane transporter activity"/>
    <property type="evidence" value="ECO:0007669"/>
    <property type="project" value="TreeGrafter"/>
</dbReference>
<comment type="subcellular location">
    <subcellularLocation>
        <location evidence="1">Membrane</location>
        <topology evidence="1">Multi-pass membrane protein</topology>
    </subcellularLocation>
</comment>
<evidence type="ECO:0000256" key="13">
    <source>
        <dbReference type="ARBA" id="ARBA00037785"/>
    </source>
</evidence>
<evidence type="ECO:0000256" key="11">
    <source>
        <dbReference type="ARBA" id="ARBA00023180"/>
    </source>
</evidence>
<feature type="transmembrane region" description="Helical" evidence="17">
    <location>
        <begin position="166"/>
        <end position="193"/>
    </location>
</feature>
<feature type="binding site" evidence="15">
    <location>
        <position position="437"/>
    </location>
    <ligand>
        <name>Na(+)</name>
        <dbReference type="ChEBI" id="CHEBI:29101"/>
        <label>1</label>
    </ligand>
</feature>
<feature type="transmembrane region" description="Helical" evidence="17">
    <location>
        <begin position="459"/>
        <end position="478"/>
    </location>
</feature>
<keyword evidence="6" id="KW-0029">Amino-acid transport</keyword>
<feature type="compositionally biased region" description="Basic and acidic residues" evidence="16">
    <location>
        <begin position="72"/>
        <end position="84"/>
    </location>
</feature>
<dbReference type="SUPFAM" id="SSF161070">
    <property type="entry name" value="SNF-like"/>
    <property type="match status" value="1"/>
</dbReference>
<evidence type="ECO:0000256" key="2">
    <source>
        <dbReference type="ARBA" id="ARBA00006459"/>
    </source>
</evidence>
<dbReference type="PROSITE" id="PS00754">
    <property type="entry name" value="NA_NEUROTRAN_SYMP_2"/>
    <property type="match status" value="1"/>
</dbReference>
<evidence type="ECO:0000256" key="5">
    <source>
        <dbReference type="ARBA" id="ARBA00022847"/>
    </source>
</evidence>
<dbReference type="GO" id="GO:0005886">
    <property type="term" value="C:plasma membrane"/>
    <property type="evidence" value="ECO:0007669"/>
    <property type="project" value="TreeGrafter"/>
</dbReference>
<evidence type="ECO:0000256" key="9">
    <source>
        <dbReference type="ARBA" id="ARBA00023065"/>
    </source>
</evidence>
<keyword evidence="15" id="KW-0479">Metal-binding</keyword>
<comment type="caution">
    <text evidence="18">The sequence shown here is derived from an EMBL/GenBank/DDBJ whole genome shotgun (WGS) entry which is preliminary data.</text>
</comment>
<keyword evidence="5" id="KW-0769">Symport</keyword>
<proteinExistence type="inferred from homology"/>
<name>A0A226EV73_FOLCA</name>